<reference evidence="1 2" key="1">
    <citation type="submission" date="2019-09" db="EMBL/GenBank/DDBJ databases">
        <title>Whole genome sequencing of Microbacterium maritypicum.</title>
        <authorList>
            <person name="Lenchi N."/>
        </authorList>
    </citation>
    <scope>NUCLEOTIDE SEQUENCE [LARGE SCALE GENOMIC DNA]</scope>
    <source>
        <strain evidence="1 2">DSM 12512</strain>
    </source>
</reference>
<comment type="caution">
    <text evidence="1">The sequence shown here is derived from an EMBL/GenBank/DDBJ whole genome shotgun (WGS) entry which is preliminary data.</text>
</comment>
<evidence type="ECO:0000313" key="2">
    <source>
        <dbReference type="Proteomes" id="UP000436027"/>
    </source>
</evidence>
<evidence type="ECO:0000313" key="1">
    <source>
        <dbReference type="EMBL" id="KAB1885962.1"/>
    </source>
</evidence>
<gene>
    <name evidence="1" type="ORF">F6W70_00395</name>
</gene>
<dbReference type="EMBL" id="WAAQ01000001">
    <property type="protein sequence ID" value="KAB1885962.1"/>
    <property type="molecule type" value="Genomic_DNA"/>
</dbReference>
<dbReference type="AlphaFoldDB" id="A0AAD3X2B8"/>
<protein>
    <submittedName>
        <fullName evidence="1">Uncharacterized protein</fullName>
    </submittedName>
</protein>
<dbReference type="Proteomes" id="UP000436027">
    <property type="component" value="Unassembled WGS sequence"/>
</dbReference>
<name>A0AAD3X2B8_MICMQ</name>
<dbReference type="NCBIfam" id="NF047389">
    <property type="entry name" value="ATPase_Sll1717"/>
    <property type="match status" value="1"/>
</dbReference>
<organism evidence="1 2">
    <name type="scientific">Microbacterium maritypicum</name>
    <name type="common">Microbacterium liquefaciens</name>
    <dbReference type="NCBI Taxonomy" id="33918"/>
    <lineage>
        <taxon>Bacteria</taxon>
        <taxon>Bacillati</taxon>
        <taxon>Actinomycetota</taxon>
        <taxon>Actinomycetes</taxon>
        <taxon>Micrococcales</taxon>
        <taxon>Microbacteriaceae</taxon>
        <taxon>Microbacterium</taxon>
    </lineage>
</organism>
<sequence>MATKARIGAGFTLGGEQAEADPLSEGAFVESGLYSVIANRQDPRCFVIGRTGSGKSAALQHLEEVEADRVIRISPEDLSLPYITDLQVIRFMDSLNVKLDLFWIALWKHVLLVEIIRHRYGVNSPETKQRFMATLRDRLIRQPGKQAALDYLEEFEGKFWCDTDERVREITDRFTERLGFEGGLSAAAAGFGGKLSSSDVTEQTTESRAEMADRYQRIVNETQLAKLNQMLAVLNDEILDEANFTYIVVDDLDRDWVDERLSNDLIRCLFRTVLDMQRVSNLKIVVALRSNIFQELDFGASGGQEEKFRALILEMRWTEPLLEEILNERVRVAAANSSLDARAFRDLTPQPNNTRGNPIHYMLQRTLLRPRDAIAYANQCFAAAAGKHRIAWEDIHSAERQYSANRLLALRDEWKPTYPGIDEVVMKFKGAPARMSKIELQTRLDDCMLLMTSPEFSGVRWMTELSRAMWGSSAEHSWFELYQPLLALLYRIGLVGCAVGTSAAPLFVGDDPLLVDAQSTVDRCEYFHVHRMFHKALDVTRAGDRQTT</sequence>
<dbReference type="InterPro" id="IPR059206">
    <property type="entry name" value="Sll1717-like"/>
</dbReference>
<proteinExistence type="predicted"/>
<dbReference type="RefSeq" id="WP_151485618.1">
    <property type="nucleotide sequence ID" value="NZ_BAAAIN010000002.1"/>
</dbReference>
<accession>A0AAD3X2B8</accession>